<dbReference type="Proteomes" id="UP000036406">
    <property type="component" value="Chromosome"/>
</dbReference>
<sequence>MGIPQTTKNRYLTGATALNIPSKEGTGDWHFIEVFQGTHGRTAGPFQVAGIDMPDTTSILGLEEVEDRSADLVRCGLEQSYPVFAASHYRAMTDLVYARLHDGKGLDSYRVDDWFPVNEDQQKLREMLKKIEPSLSTSASKELYRWIKEQHLESA</sequence>
<dbReference type="PATRIC" id="fig|330734.3.peg.1073"/>
<keyword evidence="2" id="KW-1185">Reference proteome</keyword>
<organism evidence="1 2">
    <name type="scientific">Marinobacter psychrophilus</name>
    <dbReference type="NCBI Taxonomy" id="330734"/>
    <lineage>
        <taxon>Bacteria</taxon>
        <taxon>Pseudomonadati</taxon>
        <taxon>Pseudomonadota</taxon>
        <taxon>Gammaproteobacteria</taxon>
        <taxon>Pseudomonadales</taxon>
        <taxon>Marinobacteraceae</taxon>
        <taxon>Marinobacter</taxon>
    </lineage>
</organism>
<accession>A0A0H4I5B6</accession>
<dbReference type="KEGG" id="mpq:ABA45_05065"/>
<gene>
    <name evidence="1" type="ORF">ABA45_05065</name>
</gene>
<protein>
    <submittedName>
        <fullName evidence="1">Uncharacterized protein</fullName>
    </submittedName>
</protein>
<evidence type="ECO:0000313" key="1">
    <source>
        <dbReference type="EMBL" id="AKO54209.1"/>
    </source>
</evidence>
<evidence type="ECO:0000313" key="2">
    <source>
        <dbReference type="Proteomes" id="UP000036406"/>
    </source>
</evidence>
<reference evidence="1 2" key="1">
    <citation type="submission" date="2015-05" db="EMBL/GenBank/DDBJ databases">
        <title>Complete genome of Marinobacter psychrophilus strain 20041T isolated from sea-ice of the Canadian Basin.</title>
        <authorList>
            <person name="Song L."/>
            <person name="Ren L."/>
            <person name="Yu Y."/>
            <person name="Wang X."/>
        </authorList>
    </citation>
    <scope>NUCLEOTIDE SEQUENCE [LARGE SCALE GENOMIC DNA]</scope>
    <source>
        <strain evidence="1 2">20041</strain>
    </source>
</reference>
<proteinExistence type="predicted"/>
<name>A0A0H4I5B6_9GAMM</name>
<dbReference type="EMBL" id="CP011494">
    <property type="protein sequence ID" value="AKO54209.1"/>
    <property type="molecule type" value="Genomic_DNA"/>
</dbReference>
<dbReference type="AlphaFoldDB" id="A0A0H4I5B6"/>